<accession>A0A1D1UKX6</accession>
<dbReference type="AlphaFoldDB" id="A0A1D1UKX6"/>
<dbReference type="EMBL" id="BDGG01000001">
    <property type="protein sequence ID" value="GAU90354.1"/>
    <property type="molecule type" value="Genomic_DNA"/>
</dbReference>
<dbReference type="InterPro" id="IPR036779">
    <property type="entry name" value="LysM_dom_sf"/>
</dbReference>
<evidence type="ECO:0000313" key="2">
    <source>
        <dbReference type="EMBL" id="GAU90354.1"/>
    </source>
</evidence>
<evidence type="ECO:0000313" key="3">
    <source>
        <dbReference type="Proteomes" id="UP000186922"/>
    </source>
</evidence>
<dbReference type="Pfam" id="PF01476">
    <property type="entry name" value="LysM"/>
    <property type="match status" value="1"/>
</dbReference>
<protein>
    <recommendedName>
        <fullName evidence="1">LysM domain-containing protein</fullName>
    </recommendedName>
</protein>
<comment type="caution">
    <text evidence="2">The sequence shown here is derived from an EMBL/GenBank/DDBJ whole genome shotgun (WGS) entry which is preliminary data.</text>
</comment>
<name>A0A1D1UKX6_RAMVA</name>
<dbReference type="Gene3D" id="3.10.350.10">
    <property type="entry name" value="LysM domain"/>
    <property type="match status" value="1"/>
</dbReference>
<keyword evidence="3" id="KW-1185">Reference proteome</keyword>
<reference evidence="2 3" key="1">
    <citation type="journal article" date="2016" name="Nat. Commun.">
        <title>Extremotolerant tardigrade genome and improved radiotolerance of human cultured cells by tardigrade-unique protein.</title>
        <authorList>
            <person name="Hashimoto T."/>
            <person name="Horikawa D.D."/>
            <person name="Saito Y."/>
            <person name="Kuwahara H."/>
            <person name="Kozuka-Hata H."/>
            <person name="Shin-I T."/>
            <person name="Minakuchi Y."/>
            <person name="Ohishi K."/>
            <person name="Motoyama A."/>
            <person name="Aizu T."/>
            <person name="Enomoto A."/>
            <person name="Kondo K."/>
            <person name="Tanaka S."/>
            <person name="Hara Y."/>
            <person name="Koshikawa S."/>
            <person name="Sagara H."/>
            <person name="Miura T."/>
            <person name="Yokobori S."/>
            <person name="Miyagawa K."/>
            <person name="Suzuki Y."/>
            <person name="Kubo T."/>
            <person name="Oyama M."/>
            <person name="Kohara Y."/>
            <person name="Fujiyama A."/>
            <person name="Arakawa K."/>
            <person name="Katayama T."/>
            <person name="Toyoda A."/>
            <person name="Kunieda T."/>
        </authorList>
    </citation>
    <scope>NUCLEOTIDE SEQUENCE [LARGE SCALE GENOMIC DNA]</scope>
    <source>
        <strain evidence="2 3">YOKOZUNA-1</strain>
    </source>
</reference>
<dbReference type="SMART" id="SM00257">
    <property type="entry name" value="LysM"/>
    <property type="match status" value="1"/>
</dbReference>
<dbReference type="SUPFAM" id="SSF54106">
    <property type="entry name" value="LysM domain"/>
    <property type="match status" value="1"/>
</dbReference>
<gene>
    <name evidence="2" type="primary">RvY_02781</name>
    <name evidence="2" type="synonym">RvY_02781.1</name>
    <name evidence="2" type="ORF">RvY_02781-1</name>
</gene>
<dbReference type="PROSITE" id="PS51782">
    <property type="entry name" value="LYSM"/>
    <property type="match status" value="1"/>
</dbReference>
<proteinExistence type="predicted"/>
<evidence type="ECO:0000259" key="1">
    <source>
        <dbReference type="PROSITE" id="PS51782"/>
    </source>
</evidence>
<organism evidence="2 3">
    <name type="scientific">Ramazzottius varieornatus</name>
    <name type="common">Water bear</name>
    <name type="synonym">Tardigrade</name>
    <dbReference type="NCBI Taxonomy" id="947166"/>
    <lineage>
        <taxon>Eukaryota</taxon>
        <taxon>Metazoa</taxon>
        <taxon>Ecdysozoa</taxon>
        <taxon>Tardigrada</taxon>
        <taxon>Eutardigrada</taxon>
        <taxon>Parachela</taxon>
        <taxon>Hypsibioidea</taxon>
        <taxon>Ramazzottiidae</taxon>
        <taxon>Ramazzottius</taxon>
    </lineage>
</organism>
<sequence>MPVSLNVVDLGNKVEELINTSKDRVAFFEDSRDKVFYELEQKYNVLVFNRQKRKNWDVPTKGQVLYRSFNYKGTTYGIWAFERAVFRYIGKNGKGAPKNLAYAGNCVVSAEDTAGTKSIVLTFELPETAKLHQVVKDDTLYNLSLKYGTTVDEIVKMNADKVKDANKIYLNDVLRVRH</sequence>
<feature type="domain" description="LysM" evidence="1">
    <location>
        <begin position="130"/>
        <end position="176"/>
    </location>
</feature>
<dbReference type="InterPro" id="IPR018392">
    <property type="entry name" value="LysM"/>
</dbReference>
<dbReference type="Proteomes" id="UP000186922">
    <property type="component" value="Unassembled WGS sequence"/>
</dbReference>
<dbReference type="CDD" id="cd00118">
    <property type="entry name" value="LysM"/>
    <property type="match status" value="1"/>
</dbReference>